<gene>
    <name evidence="2" type="ORF">CYMTET_25172</name>
</gene>
<organism evidence="2 3">
    <name type="scientific">Cymbomonas tetramitiformis</name>
    <dbReference type="NCBI Taxonomy" id="36881"/>
    <lineage>
        <taxon>Eukaryota</taxon>
        <taxon>Viridiplantae</taxon>
        <taxon>Chlorophyta</taxon>
        <taxon>Pyramimonadophyceae</taxon>
        <taxon>Pyramimonadales</taxon>
        <taxon>Pyramimonadaceae</taxon>
        <taxon>Cymbomonas</taxon>
    </lineage>
</organism>
<proteinExistence type="predicted"/>
<dbReference type="AlphaFoldDB" id="A0AAE0FUB1"/>
<feature type="non-terminal residue" evidence="2">
    <location>
        <position position="195"/>
    </location>
</feature>
<protein>
    <submittedName>
        <fullName evidence="2">Uncharacterized protein</fullName>
    </submittedName>
</protein>
<dbReference type="EMBL" id="LGRX02013377">
    <property type="protein sequence ID" value="KAK3266186.1"/>
    <property type="molecule type" value="Genomic_DNA"/>
</dbReference>
<sequence>MRKTTDVNVTDEFSELWDERPKSEVTPGVAATKPREPAVAATKPREQGQPDLSPIPPKMDQSTPQTATRGSAGDGADSSKSPRHSGLKVRIRKSRTSADEKVSYTPITGAAGHWGTLKRQFKSSSRGRSVFQAVIHLAMSDFNLQMEDGSKEPDGSAGDSEGWQSPMKSGQRTRKPARDKKSRDMAISNVRKITG</sequence>
<feature type="region of interest" description="Disordered" evidence="1">
    <location>
        <begin position="145"/>
        <end position="195"/>
    </location>
</feature>
<reference evidence="2 3" key="1">
    <citation type="journal article" date="2015" name="Genome Biol. Evol.">
        <title>Comparative Genomics of a Bacterivorous Green Alga Reveals Evolutionary Causalities and Consequences of Phago-Mixotrophic Mode of Nutrition.</title>
        <authorList>
            <person name="Burns J.A."/>
            <person name="Paasch A."/>
            <person name="Narechania A."/>
            <person name="Kim E."/>
        </authorList>
    </citation>
    <scope>NUCLEOTIDE SEQUENCE [LARGE SCALE GENOMIC DNA]</scope>
    <source>
        <strain evidence="2 3">PLY_AMNH</strain>
    </source>
</reference>
<comment type="caution">
    <text evidence="2">The sequence shown here is derived from an EMBL/GenBank/DDBJ whole genome shotgun (WGS) entry which is preliminary data.</text>
</comment>
<evidence type="ECO:0000313" key="3">
    <source>
        <dbReference type="Proteomes" id="UP001190700"/>
    </source>
</evidence>
<keyword evidence="3" id="KW-1185">Reference proteome</keyword>
<feature type="compositionally biased region" description="Basic residues" evidence="1">
    <location>
        <begin position="81"/>
        <end position="95"/>
    </location>
</feature>
<accession>A0AAE0FUB1</accession>
<evidence type="ECO:0000256" key="1">
    <source>
        <dbReference type="SAM" id="MobiDB-lite"/>
    </source>
</evidence>
<name>A0AAE0FUB1_9CHLO</name>
<feature type="compositionally biased region" description="Polar residues" evidence="1">
    <location>
        <begin position="60"/>
        <end position="69"/>
    </location>
</feature>
<feature type="region of interest" description="Disordered" evidence="1">
    <location>
        <begin position="1"/>
        <end position="110"/>
    </location>
</feature>
<feature type="compositionally biased region" description="Low complexity" evidence="1">
    <location>
        <begin position="70"/>
        <end position="79"/>
    </location>
</feature>
<dbReference type="Proteomes" id="UP001190700">
    <property type="component" value="Unassembled WGS sequence"/>
</dbReference>
<evidence type="ECO:0000313" key="2">
    <source>
        <dbReference type="EMBL" id="KAK3266186.1"/>
    </source>
</evidence>